<proteinExistence type="predicted"/>
<organism evidence="1 2">
    <name type="scientific">Naganishia adeliensis</name>
    <dbReference type="NCBI Taxonomy" id="92952"/>
    <lineage>
        <taxon>Eukaryota</taxon>
        <taxon>Fungi</taxon>
        <taxon>Dikarya</taxon>
        <taxon>Basidiomycota</taxon>
        <taxon>Agaricomycotina</taxon>
        <taxon>Tremellomycetes</taxon>
        <taxon>Filobasidiales</taxon>
        <taxon>Filobasidiaceae</taxon>
        <taxon>Naganishia</taxon>
    </lineage>
</organism>
<dbReference type="Proteomes" id="UP001230649">
    <property type="component" value="Unassembled WGS sequence"/>
</dbReference>
<name>A0ACC2V084_9TREE</name>
<dbReference type="EMBL" id="JASBWS010000177">
    <property type="protein sequence ID" value="KAJ9092340.1"/>
    <property type="molecule type" value="Genomic_DNA"/>
</dbReference>
<evidence type="ECO:0000313" key="2">
    <source>
        <dbReference type="Proteomes" id="UP001230649"/>
    </source>
</evidence>
<accession>A0ACC2V084</accession>
<comment type="caution">
    <text evidence="1">The sequence shown here is derived from an EMBL/GenBank/DDBJ whole genome shotgun (WGS) entry which is preliminary data.</text>
</comment>
<evidence type="ECO:0000313" key="1">
    <source>
        <dbReference type="EMBL" id="KAJ9092340.1"/>
    </source>
</evidence>
<gene>
    <name evidence="1" type="ORF">QFC20_007398</name>
</gene>
<sequence>MALVSIAPLGPPVTGVATASLAISRALLPPDHDRLSPTPLPKLRPTNRSLSGTSDTSNPLSPGLDEPLLAADTAESVVAALEDAAEEADTLAGLTTRYERQYGTRLRSQSNRSIPEDLQSLIIKPAEAVPLEEDDDEDFAKPRLRLWTLPGHLADPELDALVALFPPFITNGIRKLRFPLPRPTLSVTSSEPPYSDAEAGRVGKLGEASWPVTAGIRIPPEDDEGFIFPGTGRMWVGDAPRDEGYQGSFWARLGRWFRRLFGG</sequence>
<keyword evidence="2" id="KW-1185">Reference proteome</keyword>
<protein>
    <submittedName>
        <fullName evidence="1">Uncharacterized protein</fullName>
    </submittedName>
</protein>
<reference evidence="1" key="1">
    <citation type="submission" date="2023-04" db="EMBL/GenBank/DDBJ databases">
        <title>Draft Genome sequencing of Naganishia species isolated from polar environments using Oxford Nanopore Technology.</title>
        <authorList>
            <person name="Leo P."/>
            <person name="Venkateswaran K."/>
        </authorList>
    </citation>
    <scope>NUCLEOTIDE SEQUENCE</scope>
    <source>
        <strain evidence="1">MNA-CCFEE 5262</strain>
    </source>
</reference>